<dbReference type="AlphaFoldDB" id="A0A4Z1I895"/>
<accession>A0A4Z1I895</accession>
<organism evidence="1 2">
    <name type="scientific">Botrytis elliptica</name>
    <dbReference type="NCBI Taxonomy" id="278938"/>
    <lineage>
        <taxon>Eukaryota</taxon>
        <taxon>Fungi</taxon>
        <taxon>Dikarya</taxon>
        <taxon>Ascomycota</taxon>
        <taxon>Pezizomycotina</taxon>
        <taxon>Leotiomycetes</taxon>
        <taxon>Helotiales</taxon>
        <taxon>Sclerotiniaceae</taxon>
        <taxon>Botrytis</taxon>
    </lineage>
</organism>
<comment type="caution">
    <text evidence="1">The sequence shown here is derived from an EMBL/GenBank/DDBJ whole genome shotgun (WGS) entry which is preliminary data.</text>
</comment>
<protein>
    <submittedName>
        <fullName evidence="1">Uncharacterized protein</fullName>
    </submittedName>
</protein>
<keyword evidence="2" id="KW-1185">Reference proteome</keyword>
<evidence type="ECO:0000313" key="1">
    <source>
        <dbReference type="EMBL" id="TGO56924.1"/>
    </source>
</evidence>
<sequence>MSNSHQTTHFPSGLQYNDTKNILNITFNRNNKNDIAPRILEYVHKAIRVSIDIQFPHPSTVSETGRIIIRKRIEDILGAINKEQFPNGAKNSIRFVDVSITLSTFDLDQLLCCTTFKNLNPEWNLRYRVGTGGWVDEFDCKWNSDLRKQFIQHASDLCHVTAGAAEATG</sequence>
<name>A0A4Z1I895_9HELO</name>
<gene>
    <name evidence="1" type="ORF">BELL_1372g00030</name>
</gene>
<evidence type="ECO:0000313" key="2">
    <source>
        <dbReference type="Proteomes" id="UP000297229"/>
    </source>
</evidence>
<dbReference type="EMBL" id="PQXM01001370">
    <property type="protein sequence ID" value="TGO56924.1"/>
    <property type="molecule type" value="Genomic_DNA"/>
</dbReference>
<dbReference type="Proteomes" id="UP000297229">
    <property type="component" value="Unassembled WGS sequence"/>
</dbReference>
<reference evidence="1 2" key="1">
    <citation type="submission" date="2017-12" db="EMBL/GenBank/DDBJ databases">
        <title>Comparative genomics of Botrytis spp.</title>
        <authorList>
            <person name="Valero-Jimenez C.A."/>
            <person name="Tapia P."/>
            <person name="Veloso J."/>
            <person name="Silva-Moreno E."/>
            <person name="Staats M."/>
            <person name="Valdes J.H."/>
            <person name="Van Kan J.A.L."/>
        </authorList>
    </citation>
    <scope>NUCLEOTIDE SEQUENCE [LARGE SCALE GENOMIC DNA]</scope>
    <source>
        <strain evidence="1 2">Be9601</strain>
    </source>
</reference>
<proteinExistence type="predicted"/>